<comment type="caution">
    <text evidence="7">The sequence shown here is derived from an EMBL/GenBank/DDBJ whole genome shotgun (WGS) entry which is preliminary data.</text>
</comment>
<dbReference type="GO" id="GO:0006352">
    <property type="term" value="P:DNA-templated transcription initiation"/>
    <property type="evidence" value="ECO:0007669"/>
    <property type="project" value="InterPro"/>
</dbReference>
<dbReference type="GO" id="GO:0016987">
    <property type="term" value="F:sigma factor activity"/>
    <property type="evidence" value="ECO:0007669"/>
    <property type="project" value="UniProtKB-KW"/>
</dbReference>
<dbReference type="Gene3D" id="1.10.1740.10">
    <property type="match status" value="1"/>
</dbReference>
<dbReference type="InterPro" id="IPR039425">
    <property type="entry name" value="RNA_pol_sigma-70-like"/>
</dbReference>
<dbReference type="InterPro" id="IPR036388">
    <property type="entry name" value="WH-like_DNA-bd_sf"/>
</dbReference>
<keyword evidence="4" id="KW-0804">Transcription</keyword>
<dbReference type="Proteomes" id="UP000677913">
    <property type="component" value="Unassembled WGS sequence"/>
</dbReference>
<evidence type="ECO:0000256" key="1">
    <source>
        <dbReference type="ARBA" id="ARBA00010641"/>
    </source>
</evidence>
<protein>
    <submittedName>
        <fullName evidence="7">RNA polymerase sigma factor</fullName>
    </submittedName>
</protein>
<dbReference type="SUPFAM" id="SSF88659">
    <property type="entry name" value="Sigma3 and sigma4 domains of RNA polymerase sigma factors"/>
    <property type="match status" value="1"/>
</dbReference>
<dbReference type="Pfam" id="PF08281">
    <property type="entry name" value="Sigma70_r4_2"/>
    <property type="match status" value="1"/>
</dbReference>
<dbReference type="Pfam" id="PF04542">
    <property type="entry name" value="Sigma70_r2"/>
    <property type="match status" value="1"/>
</dbReference>
<evidence type="ECO:0000259" key="5">
    <source>
        <dbReference type="Pfam" id="PF04542"/>
    </source>
</evidence>
<keyword evidence="8" id="KW-1185">Reference proteome</keyword>
<organism evidence="7 8">
    <name type="scientific">Actinocrinis puniceicyclus</name>
    <dbReference type="NCBI Taxonomy" id="977794"/>
    <lineage>
        <taxon>Bacteria</taxon>
        <taxon>Bacillati</taxon>
        <taxon>Actinomycetota</taxon>
        <taxon>Actinomycetes</taxon>
        <taxon>Catenulisporales</taxon>
        <taxon>Actinospicaceae</taxon>
        <taxon>Actinocrinis</taxon>
    </lineage>
</organism>
<evidence type="ECO:0000313" key="8">
    <source>
        <dbReference type="Proteomes" id="UP000677913"/>
    </source>
</evidence>
<name>A0A8J8BF66_9ACTN</name>
<accession>A0A8J8BF66</accession>
<dbReference type="Gene3D" id="1.10.10.10">
    <property type="entry name" value="Winged helix-like DNA-binding domain superfamily/Winged helix DNA-binding domain"/>
    <property type="match status" value="1"/>
</dbReference>
<keyword evidence="3" id="KW-0731">Sigma factor</keyword>
<dbReference type="InterPro" id="IPR013249">
    <property type="entry name" value="RNA_pol_sigma70_r4_t2"/>
</dbReference>
<feature type="domain" description="RNA polymerase sigma factor 70 region 4 type 2" evidence="6">
    <location>
        <begin position="118"/>
        <end position="169"/>
    </location>
</feature>
<dbReference type="InterPro" id="IPR013324">
    <property type="entry name" value="RNA_pol_sigma_r3/r4-like"/>
</dbReference>
<evidence type="ECO:0000256" key="4">
    <source>
        <dbReference type="ARBA" id="ARBA00023163"/>
    </source>
</evidence>
<dbReference type="PANTHER" id="PTHR43133:SF25">
    <property type="entry name" value="RNA POLYMERASE SIGMA FACTOR RFAY-RELATED"/>
    <property type="match status" value="1"/>
</dbReference>
<evidence type="ECO:0000313" key="7">
    <source>
        <dbReference type="EMBL" id="MBS2965871.1"/>
    </source>
</evidence>
<feature type="domain" description="RNA polymerase sigma-70 region 2" evidence="5">
    <location>
        <begin position="19"/>
        <end position="86"/>
    </location>
</feature>
<dbReference type="GO" id="GO:0003677">
    <property type="term" value="F:DNA binding"/>
    <property type="evidence" value="ECO:0007669"/>
    <property type="project" value="InterPro"/>
</dbReference>
<dbReference type="AlphaFoldDB" id="A0A8J8BF66"/>
<gene>
    <name evidence="7" type="ORF">KGA66_22675</name>
</gene>
<dbReference type="SUPFAM" id="SSF88946">
    <property type="entry name" value="Sigma2 domain of RNA polymerase sigma factors"/>
    <property type="match status" value="1"/>
</dbReference>
<dbReference type="NCBIfam" id="TIGR02937">
    <property type="entry name" value="sigma70-ECF"/>
    <property type="match status" value="1"/>
</dbReference>
<dbReference type="RefSeq" id="WP_211470373.1">
    <property type="nucleotide sequence ID" value="NZ_JAGSXH010000106.1"/>
</dbReference>
<evidence type="ECO:0000256" key="2">
    <source>
        <dbReference type="ARBA" id="ARBA00023015"/>
    </source>
</evidence>
<proteinExistence type="inferred from homology"/>
<dbReference type="PANTHER" id="PTHR43133">
    <property type="entry name" value="RNA POLYMERASE ECF-TYPE SIGMA FACTO"/>
    <property type="match status" value="1"/>
</dbReference>
<evidence type="ECO:0000259" key="6">
    <source>
        <dbReference type="Pfam" id="PF08281"/>
    </source>
</evidence>
<dbReference type="InterPro" id="IPR007627">
    <property type="entry name" value="RNA_pol_sigma70_r2"/>
</dbReference>
<dbReference type="InterPro" id="IPR014284">
    <property type="entry name" value="RNA_pol_sigma-70_dom"/>
</dbReference>
<dbReference type="InterPro" id="IPR013325">
    <property type="entry name" value="RNA_pol_sigma_r2"/>
</dbReference>
<comment type="similarity">
    <text evidence="1">Belongs to the sigma-70 factor family. ECF subfamily.</text>
</comment>
<sequence length="208" mass="22926">MTNTGDDVPDDAVTRFEHLYAESLSALFGFCIRRCESREDAADLVAEVYLVAWRRIARMPHGQEARLWLFAVAHRLLANQERALRRQRNLGARLAQHCADSHAPDPAEFLDRREAARVLHDALATLSPQDSALITLTAWEGLSVADAGRVIGLTAGAARVRLHRARGRLRRALTAAQAPVEPVARDAADAAVFWPALSHATVSRPEED</sequence>
<evidence type="ECO:0000256" key="3">
    <source>
        <dbReference type="ARBA" id="ARBA00023082"/>
    </source>
</evidence>
<dbReference type="EMBL" id="JAGSXH010000106">
    <property type="protein sequence ID" value="MBS2965871.1"/>
    <property type="molecule type" value="Genomic_DNA"/>
</dbReference>
<keyword evidence="2" id="KW-0805">Transcription regulation</keyword>
<reference evidence="7" key="1">
    <citation type="submission" date="2021-04" db="EMBL/GenBank/DDBJ databases">
        <title>Genome based classification of Actinospica acidithermotolerans sp. nov., an actinobacterium isolated from an Indonesian hot spring.</title>
        <authorList>
            <person name="Kusuma A.B."/>
            <person name="Putra K.E."/>
            <person name="Nafisah S."/>
            <person name="Loh J."/>
            <person name="Nouioui I."/>
            <person name="Goodfellow M."/>
        </authorList>
    </citation>
    <scope>NUCLEOTIDE SEQUENCE</scope>
    <source>
        <strain evidence="7">DSM 45618</strain>
    </source>
</reference>